<name>A0ABU1F477_9RHOB</name>
<accession>A0ABU1F477</accession>
<reference evidence="1 2" key="1">
    <citation type="submission" date="2023-09" db="EMBL/GenBank/DDBJ databases">
        <title>Xinfangfangia sedmenti sp. nov., isolated the sedment.</title>
        <authorList>
            <person name="Xu L."/>
        </authorList>
    </citation>
    <scope>NUCLEOTIDE SEQUENCE [LARGE SCALE GENOMIC DNA]</scope>
    <source>
        <strain evidence="1 2">LG-4</strain>
    </source>
</reference>
<protein>
    <submittedName>
        <fullName evidence="1">Formate dehydrogenase subunit delta</fullName>
    </submittedName>
</protein>
<keyword evidence="2" id="KW-1185">Reference proteome</keyword>
<dbReference type="InterPro" id="IPR021074">
    <property type="entry name" value="Formate_DH_dsu"/>
</dbReference>
<gene>
    <name evidence="1" type="ORF">RGD00_03550</name>
</gene>
<proteinExistence type="predicted"/>
<dbReference type="Pfam" id="PF11390">
    <property type="entry name" value="FdsD"/>
    <property type="match status" value="1"/>
</dbReference>
<sequence>MPQDRLIRMANQIAGFFETQPRADAAAEVAKHINDFWDPRMRRALAAIIAGGGQGLNPLVLRAAPAIRVP</sequence>
<dbReference type="RefSeq" id="WP_310455917.1">
    <property type="nucleotide sequence ID" value="NZ_JAVKPH010000003.1"/>
</dbReference>
<evidence type="ECO:0000313" key="2">
    <source>
        <dbReference type="Proteomes" id="UP001247754"/>
    </source>
</evidence>
<organism evidence="1 2">
    <name type="scientific">Ruixingdingia sedimenti</name>
    <dbReference type="NCBI Taxonomy" id="3073604"/>
    <lineage>
        <taxon>Bacteria</taxon>
        <taxon>Pseudomonadati</taxon>
        <taxon>Pseudomonadota</taxon>
        <taxon>Alphaproteobacteria</taxon>
        <taxon>Rhodobacterales</taxon>
        <taxon>Paracoccaceae</taxon>
        <taxon>Ruixingdingia</taxon>
    </lineage>
</organism>
<dbReference type="Proteomes" id="UP001247754">
    <property type="component" value="Unassembled WGS sequence"/>
</dbReference>
<dbReference type="EMBL" id="JAVKPH010000003">
    <property type="protein sequence ID" value="MDR5651666.1"/>
    <property type="molecule type" value="Genomic_DNA"/>
</dbReference>
<evidence type="ECO:0000313" key="1">
    <source>
        <dbReference type="EMBL" id="MDR5651666.1"/>
    </source>
</evidence>
<comment type="caution">
    <text evidence="1">The sequence shown here is derived from an EMBL/GenBank/DDBJ whole genome shotgun (WGS) entry which is preliminary data.</text>
</comment>